<protein>
    <recommendedName>
        <fullName evidence="9">Lipoprotein signal peptidase</fullName>
        <ecNumber evidence="9">3.4.23.36</ecNumber>
    </recommendedName>
    <alternativeName>
        <fullName evidence="9">Prolipoprotein signal peptidase</fullName>
    </alternativeName>
    <alternativeName>
        <fullName evidence="9">Signal peptidase II</fullName>
        <shortName evidence="9">SPase II</shortName>
    </alternativeName>
</protein>
<keyword evidence="8 9" id="KW-0472">Membrane</keyword>
<dbReference type="HAMAP" id="MF_00161">
    <property type="entry name" value="LspA"/>
    <property type="match status" value="1"/>
</dbReference>
<dbReference type="PROSITE" id="PS00855">
    <property type="entry name" value="SPASE_II"/>
    <property type="match status" value="1"/>
</dbReference>
<keyword evidence="13" id="KW-1185">Reference proteome</keyword>
<comment type="caution">
    <text evidence="9">Lacks conserved residue(s) required for the propagation of feature annotation.</text>
</comment>
<keyword evidence="2 9" id="KW-1003">Cell membrane</keyword>
<dbReference type="EC" id="3.4.23.36" evidence="9"/>
<organism evidence="12 13">
    <name type="scientific">Lacticaseibacillus saniviri JCM 17471 = DSM 24301</name>
    <dbReference type="NCBI Taxonomy" id="1293598"/>
    <lineage>
        <taxon>Bacteria</taxon>
        <taxon>Bacillati</taxon>
        <taxon>Bacillota</taxon>
        <taxon>Bacilli</taxon>
        <taxon>Lactobacillales</taxon>
        <taxon>Lactobacillaceae</taxon>
        <taxon>Lacticaseibacillus</taxon>
    </lineage>
</organism>
<dbReference type="NCBIfam" id="TIGR00077">
    <property type="entry name" value="lspA"/>
    <property type="match status" value="1"/>
</dbReference>
<dbReference type="InterPro" id="IPR001872">
    <property type="entry name" value="Peptidase_A8"/>
</dbReference>
<accession>A0A0R2MZE5</accession>
<evidence type="ECO:0000256" key="11">
    <source>
        <dbReference type="RuleBase" id="RU004181"/>
    </source>
</evidence>
<evidence type="ECO:0000256" key="1">
    <source>
        <dbReference type="ARBA" id="ARBA00006139"/>
    </source>
</evidence>
<dbReference type="PRINTS" id="PR00781">
    <property type="entry name" value="LIPOSIGPTASE"/>
</dbReference>
<proteinExistence type="inferred from homology"/>
<dbReference type="PATRIC" id="fig|1293598.4.peg.1431"/>
<keyword evidence="5 9" id="KW-0064">Aspartyl protease</keyword>
<evidence type="ECO:0000256" key="10">
    <source>
        <dbReference type="RuleBase" id="RU000594"/>
    </source>
</evidence>
<name>A0A0R2MZE5_9LACO</name>
<keyword evidence="12" id="KW-0449">Lipoprotein</keyword>
<evidence type="ECO:0000256" key="4">
    <source>
        <dbReference type="ARBA" id="ARBA00022692"/>
    </source>
</evidence>
<comment type="catalytic activity">
    <reaction evidence="9 10">
        <text>Release of signal peptides from bacterial membrane prolipoproteins. Hydrolyzes -Xaa-Yaa-Zaa-|-(S,diacylglyceryl)Cys-, in which Xaa is hydrophobic (preferably Leu), and Yaa (Ala or Ser) and Zaa (Gly or Ala) have small, neutral side chains.</text>
        <dbReference type="EC" id="3.4.23.36"/>
    </reaction>
</comment>
<comment type="pathway">
    <text evidence="9">Protein modification; lipoprotein biosynthesis (signal peptide cleavage).</text>
</comment>
<comment type="function">
    <text evidence="9 10">This protein specifically catalyzes the removal of signal peptides from prolipoproteins.</text>
</comment>
<dbReference type="GO" id="GO:0006508">
    <property type="term" value="P:proteolysis"/>
    <property type="evidence" value="ECO:0007669"/>
    <property type="project" value="UniProtKB-KW"/>
</dbReference>
<keyword evidence="6 9" id="KW-0378">Hydrolase</keyword>
<feature type="transmembrane region" description="Helical" evidence="9">
    <location>
        <begin position="120"/>
        <end position="143"/>
    </location>
</feature>
<dbReference type="UniPathway" id="UPA00665"/>
<evidence type="ECO:0000256" key="2">
    <source>
        <dbReference type="ARBA" id="ARBA00022475"/>
    </source>
</evidence>
<dbReference type="RefSeq" id="WP_056992057.1">
    <property type="nucleotide sequence ID" value="NZ_JQCE01000005.1"/>
</dbReference>
<feature type="transmembrane region" description="Helical" evidence="9">
    <location>
        <begin position="82"/>
        <end position="100"/>
    </location>
</feature>
<dbReference type="PANTHER" id="PTHR33695">
    <property type="entry name" value="LIPOPROTEIN SIGNAL PEPTIDASE"/>
    <property type="match status" value="1"/>
</dbReference>
<dbReference type="Proteomes" id="UP000050969">
    <property type="component" value="Unassembled WGS sequence"/>
</dbReference>
<gene>
    <name evidence="9" type="primary">lspA</name>
    <name evidence="12" type="ORF">IV56_GL001367</name>
</gene>
<feature type="active site" evidence="9">
    <location>
        <position position="126"/>
    </location>
</feature>
<feature type="transmembrane region" description="Helical" evidence="9">
    <location>
        <begin position="58"/>
        <end position="75"/>
    </location>
</feature>
<evidence type="ECO:0000256" key="9">
    <source>
        <dbReference type="HAMAP-Rule" id="MF_00161"/>
    </source>
</evidence>
<comment type="similarity">
    <text evidence="1 9 11">Belongs to the peptidase A8 family.</text>
</comment>
<comment type="subcellular location">
    <subcellularLocation>
        <location evidence="9">Cell membrane</location>
        <topology evidence="9">Multi-pass membrane protein</topology>
    </subcellularLocation>
</comment>
<evidence type="ECO:0000256" key="7">
    <source>
        <dbReference type="ARBA" id="ARBA00022989"/>
    </source>
</evidence>
<sequence>MIYLLIALAVLGIDYAVKLWVVQHLAINATQVLIPNVVSLTHIKNTGAAYGMLAGKQWVFYIITVIALIIVATLWRGSAHKVMYRLGLALILAGALGNFIDRVRFQYVTDMFQLDFINFAIFNVADMSLTIGVILVLIHILFFDKGDTL</sequence>
<evidence type="ECO:0000313" key="12">
    <source>
        <dbReference type="EMBL" id="KRO18236.1"/>
    </source>
</evidence>
<dbReference type="Pfam" id="PF01252">
    <property type="entry name" value="Peptidase_A8"/>
    <property type="match status" value="1"/>
</dbReference>
<dbReference type="GO" id="GO:0004190">
    <property type="term" value="F:aspartic-type endopeptidase activity"/>
    <property type="evidence" value="ECO:0007669"/>
    <property type="project" value="UniProtKB-UniRule"/>
</dbReference>
<evidence type="ECO:0000313" key="13">
    <source>
        <dbReference type="Proteomes" id="UP000050969"/>
    </source>
</evidence>
<keyword evidence="3 9" id="KW-0645">Protease</keyword>
<dbReference type="EMBL" id="JQCE01000005">
    <property type="protein sequence ID" value="KRO18236.1"/>
    <property type="molecule type" value="Genomic_DNA"/>
</dbReference>
<evidence type="ECO:0000256" key="5">
    <source>
        <dbReference type="ARBA" id="ARBA00022750"/>
    </source>
</evidence>
<evidence type="ECO:0000256" key="3">
    <source>
        <dbReference type="ARBA" id="ARBA00022670"/>
    </source>
</evidence>
<dbReference type="GO" id="GO:0005886">
    <property type="term" value="C:plasma membrane"/>
    <property type="evidence" value="ECO:0007669"/>
    <property type="project" value="UniProtKB-SubCell"/>
</dbReference>
<dbReference type="STRING" id="1293598.IV56_GL001367"/>
<feature type="active site" evidence="9">
    <location>
        <position position="110"/>
    </location>
</feature>
<evidence type="ECO:0000256" key="6">
    <source>
        <dbReference type="ARBA" id="ARBA00022801"/>
    </source>
</evidence>
<dbReference type="AlphaFoldDB" id="A0A0R2MZE5"/>
<dbReference type="PANTHER" id="PTHR33695:SF1">
    <property type="entry name" value="LIPOPROTEIN SIGNAL PEPTIDASE"/>
    <property type="match status" value="1"/>
</dbReference>
<keyword evidence="4 9" id="KW-0812">Transmembrane</keyword>
<comment type="caution">
    <text evidence="12">The sequence shown here is derived from an EMBL/GenBank/DDBJ whole genome shotgun (WGS) entry which is preliminary data.</text>
</comment>
<keyword evidence="7 9" id="KW-1133">Transmembrane helix</keyword>
<evidence type="ECO:0000256" key="8">
    <source>
        <dbReference type="ARBA" id="ARBA00023136"/>
    </source>
</evidence>
<reference evidence="12 13" key="1">
    <citation type="journal article" date="2015" name="Genome Announc.">
        <title>Expanding the biotechnology potential of lactobacilli through comparative genomics of 213 strains and associated genera.</title>
        <authorList>
            <person name="Sun Z."/>
            <person name="Harris H.M."/>
            <person name="McCann A."/>
            <person name="Guo C."/>
            <person name="Argimon S."/>
            <person name="Zhang W."/>
            <person name="Yang X."/>
            <person name="Jeffery I.B."/>
            <person name="Cooney J.C."/>
            <person name="Kagawa T.F."/>
            <person name="Liu W."/>
            <person name="Song Y."/>
            <person name="Salvetti E."/>
            <person name="Wrobel A."/>
            <person name="Rasinkangas P."/>
            <person name="Parkhill J."/>
            <person name="Rea M.C."/>
            <person name="O'Sullivan O."/>
            <person name="Ritari J."/>
            <person name="Douillard F.P."/>
            <person name="Paul Ross R."/>
            <person name="Yang R."/>
            <person name="Briner A.E."/>
            <person name="Felis G.E."/>
            <person name="de Vos W.M."/>
            <person name="Barrangou R."/>
            <person name="Klaenhammer T.R."/>
            <person name="Caufield P.W."/>
            <person name="Cui Y."/>
            <person name="Zhang H."/>
            <person name="O'Toole P.W."/>
        </authorList>
    </citation>
    <scope>NUCLEOTIDE SEQUENCE [LARGE SCALE GENOMIC DNA]</scope>
    <source>
        <strain evidence="12 13">DSM 24301</strain>
    </source>
</reference>